<dbReference type="EMBL" id="CM046391">
    <property type="protein sequence ID" value="KAI8560412.1"/>
    <property type="molecule type" value="Genomic_DNA"/>
</dbReference>
<gene>
    <name evidence="1" type="ORF">RHMOL_Rhmol04G0253400</name>
</gene>
<sequence>MADLEKRKKKRLEEEKAKAAAMSGPSGGDLAAKTSRATSSNVPHSPSSASKRPHILSQPIRKMILLRRGRRRLKQLQGATEKARAEGKKEGEKETRDEIEREKKKAFDEGYSQGYDQATDELVDQVENAEVLFKQQQHAQSYALGYCKALDKAGVAADDARRTTIEVPLLAESEHHDCVYSVVLIEFRMVSYGYLPIGAPCLGEAYRREAKDPPRQSRRGKYATRVEGRGLRTIIRTSGMLKATKYLPIRLEERGLRSMRPYE</sequence>
<accession>A0ACC0P6S4</accession>
<proteinExistence type="predicted"/>
<organism evidence="1 2">
    <name type="scientific">Rhododendron molle</name>
    <name type="common">Chinese azalea</name>
    <name type="synonym">Azalea mollis</name>
    <dbReference type="NCBI Taxonomy" id="49168"/>
    <lineage>
        <taxon>Eukaryota</taxon>
        <taxon>Viridiplantae</taxon>
        <taxon>Streptophyta</taxon>
        <taxon>Embryophyta</taxon>
        <taxon>Tracheophyta</taxon>
        <taxon>Spermatophyta</taxon>
        <taxon>Magnoliopsida</taxon>
        <taxon>eudicotyledons</taxon>
        <taxon>Gunneridae</taxon>
        <taxon>Pentapetalae</taxon>
        <taxon>asterids</taxon>
        <taxon>Ericales</taxon>
        <taxon>Ericaceae</taxon>
        <taxon>Ericoideae</taxon>
        <taxon>Rhodoreae</taxon>
        <taxon>Rhododendron</taxon>
    </lineage>
</organism>
<protein>
    <submittedName>
        <fullName evidence="1">Uncharacterized protein</fullName>
    </submittedName>
</protein>
<evidence type="ECO:0000313" key="1">
    <source>
        <dbReference type="EMBL" id="KAI8560412.1"/>
    </source>
</evidence>
<dbReference type="Proteomes" id="UP001062846">
    <property type="component" value="Chromosome 4"/>
</dbReference>
<name>A0ACC0P6S4_RHOML</name>
<reference evidence="1" key="1">
    <citation type="submission" date="2022-02" db="EMBL/GenBank/DDBJ databases">
        <title>Plant Genome Project.</title>
        <authorList>
            <person name="Zhang R.-G."/>
        </authorList>
    </citation>
    <scope>NUCLEOTIDE SEQUENCE</scope>
    <source>
        <strain evidence="1">AT1</strain>
    </source>
</reference>
<evidence type="ECO:0000313" key="2">
    <source>
        <dbReference type="Proteomes" id="UP001062846"/>
    </source>
</evidence>
<comment type="caution">
    <text evidence="1">The sequence shown here is derived from an EMBL/GenBank/DDBJ whole genome shotgun (WGS) entry which is preliminary data.</text>
</comment>
<keyword evidence="2" id="KW-1185">Reference proteome</keyword>